<accession>A0A2N9J5A9</accession>
<evidence type="ECO:0000313" key="1">
    <source>
        <dbReference type="EMBL" id="SPD31639.1"/>
    </source>
</evidence>
<name>A0A2N9J5A9_FAGSY</name>
<reference evidence="1" key="1">
    <citation type="submission" date="2018-02" db="EMBL/GenBank/DDBJ databases">
        <authorList>
            <person name="Cohen D.B."/>
            <person name="Kent A.D."/>
        </authorList>
    </citation>
    <scope>NUCLEOTIDE SEQUENCE</scope>
</reference>
<protein>
    <submittedName>
        <fullName evidence="1">Uncharacterized protein</fullName>
    </submittedName>
</protein>
<proteinExistence type="predicted"/>
<sequence length="54" mass="5376">MAAASRSAMAASSRSAMAAASRSAMAASIGVQIRLNLTSFEVDADCDDSLPGAL</sequence>
<gene>
    <name evidence="1" type="ORF">FSB_LOCUS59521</name>
</gene>
<dbReference type="AlphaFoldDB" id="A0A2N9J5A9"/>
<dbReference type="EMBL" id="OIVN01006370">
    <property type="protein sequence ID" value="SPD31639.1"/>
    <property type="molecule type" value="Genomic_DNA"/>
</dbReference>
<organism evidence="1">
    <name type="scientific">Fagus sylvatica</name>
    <name type="common">Beechnut</name>
    <dbReference type="NCBI Taxonomy" id="28930"/>
    <lineage>
        <taxon>Eukaryota</taxon>
        <taxon>Viridiplantae</taxon>
        <taxon>Streptophyta</taxon>
        <taxon>Embryophyta</taxon>
        <taxon>Tracheophyta</taxon>
        <taxon>Spermatophyta</taxon>
        <taxon>Magnoliopsida</taxon>
        <taxon>eudicotyledons</taxon>
        <taxon>Gunneridae</taxon>
        <taxon>Pentapetalae</taxon>
        <taxon>rosids</taxon>
        <taxon>fabids</taxon>
        <taxon>Fagales</taxon>
        <taxon>Fagaceae</taxon>
        <taxon>Fagus</taxon>
    </lineage>
</organism>